<proteinExistence type="predicted"/>
<feature type="region of interest" description="Disordered" evidence="1">
    <location>
        <begin position="1"/>
        <end position="59"/>
    </location>
</feature>
<dbReference type="Proteomes" id="UP000250235">
    <property type="component" value="Unassembled WGS sequence"/>
</dbReference>
<reference evidence="2 3" key="1">
    <citation type="journal article" date="2015" name="Proc. Natl. Acad. Sci. U.S.A.">
        <title>The resurrection genome of Boea hygrometrica: A blueprint for survival of dehydration.</title>
        <authorList>
            <person name="Xiao L."/>
            <person name="Yang G."/>
            <person name="Zhang L."/>
            <person name="Yang X."/>
            <person name="Zhao S."/>
            <person name="Ji Z."/>
            <person name="Zhou Q."/>
            <person name="Hu M."/>
            <person name="Wang Y."/>
            <person name="Chen M."/>
            <person name="Xu Y."/>
            <person name="Jin H."/>
            <person name="Xiao X."/>
            <person name="Hu G."/>
            <person name="Bao F."/>
            <person name="Hu Y."/>
            <person name="Wan P."/>
            <person name="Li L."/>
            <person name="Deng X."/>
            <person name="Kuang T."/>
            <person name="Xiang C."/>
            <person name="Zhu J.K."/>
            <person name="Oliver M.J."/>
            <person name="He Y."/>
        </authorList>
    </citation>
    <scope>NUCLEOTIDE SEQUENCE [LARGE SCALE GENOMIC DNA]</scope>
    <source>
        <strain evidence="3">cv. XS01</strain>
    </source>
</reference>
<evidence type="ECO:0000256" key="1">
    <source>
        <dbReference type="SAM" id="MobiDB-lite"/>
    </source>
</evidence>
<dbReference type="AlphaFoldDB" id="A0A2Z7AWU5"/>
<evidence type="ECO:0000313" key="3">
    <source>
        <dbReference type="Proteomes" id="UP000250235"/>
    </source>
</evidence>
<name>A0A2Z7AWU5_9LAMI</name>
<evidence type="ECO:0000313" key="2">
    <source>
        <dbReference type="EMBL" id="KZV25943.1"/>
    </source>
</evidence>
<sequence length="117" mass="13620">MFNNDPDAPITTSDPENRALHYKPDVRHQDRESPEDMHRDRESRPRTTSRRDMESCPGTSFLAREDPVWIRLSLFKESDDGTTFLVYATRSPKIMERMSPARDLRRDTLLSTAITPL</sequence>
<organism evidence="2 3">
    <name type="scientific">Dorcoceras hygrometricum</name>
    <dbReference type="NCBI Taxonomy" id="472368"/>
    <lineage>
        <taxon>Eukaryota</taxon>
        <taxon>Viridiplantae</taxon>
        <taxon>Streptophyta</taxon>
        <taxon>Embryophyta</taxon>
        <taxon>Tracheophyta</taxon>
        <taxon>Spermatophyta</taxon>
        <taxon>Magnoliopsida</taxon>
        <taxon>eudicotyledons</taxon>
        <taxon>Gunneridae</taxon>
        <taxon>Pentapetalae</taxon>
        <taxon>asterids</taxon>
        <taxon>lamiids</taxon>
        <taxon>Lamiales</taxon>
        <taxon>Gesneriaceae</taxon>
        <taxon>Didymocarpoideae</taxon>
        <taxon>Trichosporeae</taxon>
        <taxon>Loxocarpinae</taxon>
        <taxon>Dorcoceras</taxon>
    </lineage>
</organism>
<accession>A0A2Z7AWU5</accession>
<protein>
    <submittedName>
        <fullName evidence="2">Uncharacterized protein</fullName>
    </submittedName>
</protein>
<feature type="compositionally biased region" description="Basic and acidic residues" evidence="1">
    <location>
        <begin position="15"/>
        <end position="54"/>
    </location>
</feature>
<keyword evidence="3" id="KW-1185">Reference proteome</keyword>
<dbReference type="EMBL" id="KV011797">
    <property type="protein sequence ID" value="KZV25943.1"/>
    <property type="molecule type" value="Genomic_DNA"/>
</dbReference>
<gene>
    <name evidence="2" type="ORF">F511_08888</name>
</gene>